<dbReference type="InterPro" id="IPR009875">
    <property type="entry name" value="PilZ_domain"/>
</dbReference>
<evidence type="ECO:0000313" key="5">
    <source>
        <dbReference type="Proteomes" id="UP001324634"/>
    </source>
</evidence>
<dbReference type="Gene3D" id="2.40.10.220">
    <property type="entry name" value="predicted glycosyltransferase like domains"/>
    <property type="match status" value="1"/>
</dbReference>
<dbReference type="SMART" id="SM00448">
    <property type="entry name" value="REC"/>
    <property type="match status" value="1"/>
</dbReference>
<protein>
    <submittedName>
        <fullName evidence="4">Response regulator</fullName>
    </submittedName>
</protein>
<dbReference type="AlphaFoldDB" id="A0AAX4HP41"/>
<dbReference type="Gene3D" id="3.40.50.2300">
    <property type="match status" value="1"/>
</dbReference>
<dbReference type="GO" id="GO:0035438">
    <property type="term" value="F:cyclic-di-GMP binding"/>
    <property type="evidence" value="ECO:0007669"/>
    <property type="project" value="InterPro"/>
</dbReference>
<dbReference type="PROSITE" id="PS50110">
    <property type="entry name" value="RESPONSE_REGULATORY"/>
    <property type="match status" value="1"/>
</dbReference>
<dbReference type="InterPro" id="IPR011006">
    <property type="entry name" value="CheY-like_superfamily"/>
</dbReference>
<gene>
    <name evidence="4" type="ORF">SOO65_18740</name>
</gene>
<dbReference type="GO" id="GO:0000160">
    <property type="term" value="P:phosphorelay signal transduction system"/>
    <property type="evidence" value="ECO:0007669"/>
    <property type="project" value="InterPro"/>
</dbReference>
<keyword evidence="5" id="KW-1185">Reference proteome</keyword>
<dbReference type="Pfam" id="PF07238">
    <property type="entry name" value="PilZ"/>
    <property type="match status" value="1"/>
</dbReference>
<dbReference type="PANTHER" id="PTHR44591:SF19">
    <property type="entry name" value="TWO-COMPONENT RESPONSE REGULATOR-RELATED"/>
    <property type="match status" value="1"/>
</dbReference>
<reference evidence="4 5" key="1">
    <citation type="submission" date="2023-11" db="EMBL/GenBank/DDBJ databases">
        <title>Peredibacter starrii A3.12.</title>
        <authorList>
            <person name="Mitchell R.J."/>
        </authorList>
    </citation>
    <scope>NUCLEOTIDE SEQUENCE [LARGE SCALE GENOMIC DNA]</scope>
    <source>
        <strain evidence="4 5">A3.12</strain>
    </source>
</reference>
<proteinExistence type="predicted"/>
<sequence>MTNNTILVVDDEELLRNALVFQFKREGFNVLSASNGKEAFEIIKTNKIDAVVSDIQMPGGNGIELLKDVKNYDVEIPVLVFITAFADLTEADAYDMGANAIFSKPFDRKALVKCIKDAVTHKGRTWKVPSGEAAELKTLSGKNVAAVGRGGVFVSLDEPNYSTGEQLMVSLSAQIGTETVELKGKAQVRWTRTQAADGPTGVGLEFLHLEPDSIPAYDRWLDSHSVRPYIPKK</sequence>
<evidence type="ECO:0000256" key="1">
    <source>
        <dbReference type="ARBA" id="ARBA00022553"/>
    </source>
</evidence>
<dbReference type="PANTHER" id="PTHR44591">
    <property type="entry name" value="STRESS RESPONSE REGULATOR PROTEIN 1"/>
    <property type="match status" value="1"/>
</dbReference>
<dbReference type="EMBL" id="CP139487">
    <property type="protein sequence ID" value="WPU64734.1"/>
    <property type="molecule type" value="Genomic_DNA"/>
</dbReference>
<dbReference type="RefSeq" id="WP_321394075.1">
    <property type="nucleotide sequence ID" value="NZ_CP139487.1"/>
</dbReference>
<dbReference type="SUPFAM" id="SSF52172">
    <property type="entry name" value="CheY-like"/>
    <property type="match status" value="1"/>
</dbReference>
<evidence type="ECO:0000256" key="2">
    <source>
        <dbReference type="PROSITE-ProRule" id="PRU00169"/>
    </source>
</evidence>
<accession>A0AAX4HP41</accession>
<organism evidence="4 5">
    <name type="scientific">Peredibacter starrii</name>
    <dbReference type="NCBI Taxonomy" id="28202"/>
    <lineage>
        <taxon>Bacteria</taxon>
        <taxon>Pseudomonadati</taxon>
        <taxon>Bdellovibrionota</taxon>
        <taxon>Bacteriovoracia</taxon>
        <taxon>Bacteriovoracales</taxon>
        <taxon>Bacteriovoracaceae</taxon>
        <taxon>Peredibacter</taxon>
    </lineage>
</organism>
<dbReference type="KEGG" id="psti:SOO65_18740"/>
<dbReference type="InterPro" id="IPR001789">
    <property type="entry name" value="Sig_transdc_resp-reg_receiver"/>
</dbReference>
<keyword evidence="1 2" id="KW-0597">Phosphoprotein</keyword>
<dbReference type="Proteomes" id="UP001324634">
    <property type="component" value="Chromosome"/>
</dbReference>
<dbReference type="Pfam" id="PF00072">
    <property type="entry name" value="Response_reg"/>
    <property type="match status" value="1"/>
</dbReference>
<feature type="domain" description="Response regulatory" evidence="3">
    <location>
        <begin position="5"/>
        <end position="119"/>
    </location>
</feature>
<evidence type="ECO:0000259" key="3">
    <source>
        <dbReference type="PROSITE" id="PS50110"/>
    </source>
</evidence>
<name>A0AAX4HP41_9BACT</name>
<feature type="modified residue" description="4-aspartylphosphate" evidence="2">
    <location>
        <position position="54"/>
    </location>
</feature>
<dbReference type="InterPro" id="IPR050595">
    <property type="entry name" value="Bact_response_regulator"/>
</dbReference>
<evidence type="ECO:0000313" key="4">
    <source>
        <dbReference type="EMBL" id="WPU64734.1"/>
    </source>
</evidence>